<reference evidence="7" key="1">
    <citation type="submission" date="2022-11" db="EMBL/GenBank/DDBJ databases">
        <title>Genome Sequence of Cubamyces cubensis.</title>
        <authorList>
            <person name="Buettner E."/>
        </authorList>
    </citation>
    <scope>NUCLEOTIDE SEQUENCE</scope>
    <source>
        <strain evidence="7">MPL-01</strain>
    </source>
</reference>
<keyword evidence="2" id="KW-0378">Hydrolase</keyword>
<evidence type="ECO:0000256" key="1">
    <source>
        <dbReference type="ARBA" id="ARBA00007447"/>
    </source>
</evidence>
<feature type="chain" id="PRO_5042198836" description="Peptidase A1 domain-containing protein" evidence="5">
    <location>
        <begin position="24"/>
        <end position="659"/>
    </location>
</feature>
<dbReference type="InterPro" id="IPR034164">
    <property type="entry name" value="Pepsin-like_dom"/>
</dbReference>
<dbReference type="InterPro" id="IPR001461">
    <property type="entry name" value="Aspartic_peptidase_A1"/>
</dbReference>
<evidence type="ECO:0000256" key="5">
    <source>
        <dbReference type="SAM" id="SignalP"/>
    </source>
</evidence>
<evidence type="ECO:0000256" key="2">
    <source>
        <dbReference type="ARBA" id="ARBA00022750"/>
    </source>
</evidence>
<dbReference type="EMBL" id="JAPEVG010000016">
    <property type="protein sequence ID" value="KAJ8496292.1"/>
    <property type="molecule type" value="Genomic_DNA"/>
</dbReference>
<name>A0AAD7XG26_9APHY</name>
<dbReference type="PROSITE" id="PS00141">
    <property type="entry name" value="ASP_PROTEASE"/>
    <property type="match status" value="1"/>
</dbReference>
<dbReference type="InterPro" id="IPR001969">
    <property type="entry name" value="Aspartic_peptidase_AS"/>
</dbReference>
<gene>
    <name evidence="7" type="ORF">ONZ51_g1236</name>
</gene>
<keyword evidence="8" id="KW-1185">Reference proteome</keyword>
<feature type="domain" description="Peptidase A1" evidence="6">
    <location>
        <begin position="68"/>
        <end position="384"/>
    </location>
</feature>
<comment type="caution">
    <text evidence="7">The sequence shown here is derived from an EMBL/GenBank/DDBJ whole genome shotgun (WGS) entry which is preliminary data.</text>
</comment>
<dbReference type="Proteomes" id="UP001215151">
    <property type="component" value="Unassembled WGS sequence"/>
</dbReference>
<dbReference type="Gene3D" id="2.40.70.10">
    <property type="entry name" value="Acid Proteases"/>
    <property type="match status" value="2"/>
</dbReference>
<dbReference type="GO" id="GO:0004190">
    <property type="term" value="F:aspartic-type endopeptidase activity"/>
    <property type="evidence" value="ECO:0007669"/>
    <property type="project" value="UniProtKB-KW"/>
</dbReference>
<protein>
    <recommendedName>
        <fullName evidence="6">Peptidase A1 domain-containing protein</fullName>
    </recommendedName>
</protein>
<dbReference type="GO" id="GO:0006508">
    <property type="term" value="P:proteolysis"/>
    <property type="evidence" value="ECO:0007669"/>
    <property type="project" value="InterPro"/>
</dbReference>
<keyword evidence="2" id="KW-0064">Aspartyl protease</keyword>
<keyword evidence="4" id="KW-1133">Transmembrane helix</keyword>
<feature type="region of interest" description="Disordered" evidence="3">
    <location>
        <begin position="633"/>
        <end position="659"/>
    </location>
</feature>
<feature type="compositionally biased region" description="Polar residues" evidence="3">
    <location>
        <begin position="643"/>
        <end position="659"/>
    </location>
</feature>
<evidence type="ECO:0000259" key="6">
    <source>
        <dbReference type="PROSITE" id="PS51767"/>
    </source>
</evidence>
<keyword evidence="2" id="KW-0645">Protease</keyword>
<evidence type="ECO:0000313" key="8">
    <source>
        <dbReference type="Proteomes" id="UP001215151"/>
    </source>
</evidence>
<dbReference type="CDD" id="cd05471">
    <property type="entry name" value="pepsin_like"/>
    <property type="match status" value="1"/>
</dbReference>
<evidence type="ECO:0000256" key="3">
    <source>
        <dbReference type="SAM" id="MobiDB-lite"/>
    </source>
</evidence>
<feature type="transmembrane region" description="Helical" evidence="4">
    <location>
        <begin position="445"/>
        <end position="467"/>
    </location>
</feature>
<comment type="similarity">
    <text evidence="1">Belongs to the peptidase A1 family.</text>
</comment>
<organism evidence="7 8">
    <name type="scientific">Trametes cubensis</name>
    <dbReference type="NCBI Taxonomy" id="1111947"/>
    <lineage>
        <taxon>Eukaryota</taxon>
        <taxon>Fungi</taxon>
        <taxon>Dikarya</taxon>
        <taxon>Basidiomycota</taxon>
        <taxon>Agaricomycotina</taxon>
        <taxon>Agaricomycetes</taxon>
        <taxon>Polyporales</taxon>
        <taxon>Polyporaceae</taxon>
        <taxon>Trametes</taxon>
    </lineage>
</organism>
<keyword evidence="4" id="KW-0472">Membrane</keyword>
<dbReference type="Pfam" id="PF00026">
    <property type="entry name" value="Asp"/>
    <property type="match status" value="1"/>
</dbReference>
<evidence type="ECO:0000256" key="4">
    <source>
        <dbReference type="SAM" id="Phobius"/>
    </source>
</evidence>
<feature type="region of interest" description="Disordered" evidence="3">
    <location>
        <begin position="524"/>
        <end position="605"/>
    </location>
</feature>
<keyword evidence="5" id="KW-0732">Signal</keyword>
<dbReference type="PANTHER" id="PTHR47966:SF73">
    <property type="entry name" value="PEPTIDASE A1 DOMAIN-CONTAINING PROTEIN"/>
    <property type="match status" value="1"/>
</dbReference>
<feature type="signal peptide" evidence="5">
    <location>
        <begin position="1"/>
        <end position="23"/>
    </location>
</feature>
<dbReference type="InterPro" id="IPR033121">
    <property type="entry name" value="PEPTIDASE_A1"/>
</dbReference>
<dbReference type="PANTHER" id="PTHR47966">
    <property type="entry name" value="BETA-SITE APP-CLEAVING ENZYME, ISOFORM A-RELATED"/>
    <property type="match status" value="1"/>
</dbReference>
<evidence type="ECO:0000313" key="7">
    <source>
        <dbReference type="EMBL" id="KAJ8496292.1"/>
    </source>
</evidence>
<dbReference type="InterPro" id="IPR021109">
    <property type="entry name" value="Peptidase_aspartic_dom_sf"/>
</dbReference>
<sequence length="659" mass="71056">MTRWPTALLLLAATFVRDFGAEAITVPIQGYRRSGKWWKSLGGVQTRQDEIRAMVGIVDLQNAGDLQYYMNVTLGGKEFRLLVDSGSADLWVAGDVPQSKDTGNNAAIHYNDGTIQGPVRTATLNIEGYTIPDQAYIAENVDPTHPDGQGILGLGPSRLSSILASIGGPAGDPPLDRLFRQTTSLPTYISILLGRSNDPDSTIPGQLTIGEVISNYSEVTRSPQLPIQRIDWDQHWMVALDKGGIIGPDDQPIQASVGKELKVIFDSGYTLPQVPKSVADAIYSRVPGAKFVNISATATPVWTLPCSVELNVTFKFGGISYPVHPLDTVMDDLQGPLDDTGRPSCVGAFQPMTADEPYDIVLGMAFLRNAYILMSFGDFVDGSLSKVGDPFIQLHSITDPAEAHQDFVQQRLGGIDTTGSQHLLPPSDEDNTQVTLTTRQRVREYLPWIICASILGGLLLAFGVALLPSPDEKPDPWVYVEKAPLPLPNPYEYKFDATSEALARKVTAGDLMPNRRPYKTRSVFAARESSASSTERLLPTPPGIPKSYETNGKAKPLVSDDSRPLPNPYASQSGESADAPLRTASPEPISPNAESRPLPDPYAYGTPRVAEVFDISRSRLASVYTLPPLAFSSATLSLPDGSNAGSQARAQPGPGTSTQ</sequence>
<dbReference type="SUPFAM" id="SSF50630">
    <property type="entry name" value="Acid proteases"/>
    <property type="match status" value="1"/>
</dbReference>
<proteinExistence type="inferred from homology"/>
<keyword evidence="4" id="KW-0812">Transmembrane</keyword>
<accession>A0AAD7XG26</accession>
<dbReference type="AlphaFoldDB" id="A0AAD7XG26"/>
<feature type="compositionally biased region" description="Low complexity" evidence="3">
    <location>
        <begin position="525"/>
        <end position="536"/>
    </location>
</feature>
<dbReference type="PROSITE" id="PS51767">
    <property type="entry name" value="PEPTIDASE_A1"/>
    <property type="match status" value="1"/>
</dbReference>